<dbReference type="Gene3D" id="3.30.565.10">
    <property type="entry name" value="Histidine kinase-like ATPase, C-terminal domain"/>
    <property type="match status" value="1"/>
</dbReference>
<name>A0A7X0VWT1_9BACL</name>
<gene>
    <name evidence="10" type="ORF">H7C18_20445</name>
</gene>
<keyword evidence="8" id="KW-1133">Transmembrane helix</keyword>
<dbReference type="RefSeq" id="WP_185130961.1">
    <property type="nucleotide sequence ID" value="NZ_JACJVO010000025.1"/>
</dbReference>
<dbReference type="PROSITE" id="PS50109">
    <property type="entry name" value="HIS_KIN"/>
    <property type="match status" value="1"/>
</dbReference>
<feature type="domain" description="Histidine kinase" evidence="9">
    <location>
        <begin position="478"/>
        <end position="587"/>
    </location>
</feature>
<dbReference type="InterPro" id="IPR050640">
    <property type="entry name" value="Bact_2-comp_sensor_kinase"/>
</dbReference>
<accession>A0A7X0VWT1</accession>
<dbReference type="SUPFAM" id="SSF55874">
    <property type="entry name" value="ATPase domain of HSP90 chaperone/DNA topoisomerase II/histidine kinase"/>
    <property type="match status" value="1"/>
</dbReference>
<keyword evidence="8" id="KW-0472">Membrane</keyword>
<evidence type="ECO:0000256" key="2">
    <source>
        <dbReference type="ARBA" id="ARBA00012438"/>
    </source>
</evidence>
<keyword evidence="4" id="KW-0547">Nucleotide-binding</keyword>
<dbReference type="PRINTS" id="PR00344">
    <property type="entry name" value="BCTRLSENSOR"/>
</dbReference>
<protein>
    <recommendedName>
        <fullName evidence="2">histidine kinase</fullName>
        <ecNumber evidence="2">2.7.13.3</ecNumber>
    </recommendedName>
</protein>
<keyword evidence="6" id="KW-0067">ATP-binding</keyword>
<dbReference type="InterPro" id="IPR004358">
    <property type="entry name" value="Sig_transdc_His_kin-like_C"/>
</dbReference>
<evidence type="ECO:0000256" key="1">
    <source>
        <dbReference type="ARBA" id="ARBA00000085"/>
    </source>
</evidence>
<sequence>MSERFRWNLRSMRFWVMFVLFVLIVVPFLMVGYIALSKSEKTIRQTNLDAVVLTGKNLNYYFHYVQNEQDKLMAGEDMQRLMSRAKQLQTDDVAFTDELLSYIDGVNYSNQLFKIRVLPLDPTVMPTYLGSVYGMTNVGAQAWYRDIVSTGRSYWKVFEPAELPGVILEPTLSSVKRLHSLKTFEPLGVVVMDIRPSVLADFIYPVKQFPHQNLLLLTKDNRLVYSASGKYDDSVLEGGLLRALEHPASSTTLIYGGQKSLLNVTSLLEGELKLVSLTPVSDLDNPVSVLSRLNYTFLLFYFLLSISLAVYLTVKYTNPISSLVREMRALVRHSFSEAAVTESRFASRRDEIGWLYRGMYNMIGEIQRLLKETKESEKRKKQLEFEVLNYQINPHFLYNTLETIRWKAEARGAGDIGEIASSLAALFRLTLNRGKEMTTVRRELELLKSYLSIEKARQDAPIPVTFRVEEEMLDLPLMRLILQPLVENAIRHGIAVKGDEGIILVQGGLEEGKIVFRITDNGPGIPEDIRERLLDPDAAYRREREGGLGLLNVHERLRHYFGEPYGLEAISERGRGTTIVLRHPVLSAEWTATEE</sequence>
<dbReference type="InterPro" id="IPR036890">
    <property type="entry name" value="HATPase_C_sf"/>
</dbReference>
<keyword evidence="3" id="KW-0808">Transferase</keyword>
<evidence type="ECO:0000256" key="6">
    <source>
        <dbReference type="ARBA" id="ARBA00022840"/>
    </source>
</evidence>
<dbReference type="PANTHER" id="PTHR34220">
    <property type="entry name" value="SENSOR HISTIDINE KINASE YPDA"/>
    <property type="match status" value="1"/>
</dbReference>
<keyword evidence="11" id="KW-1185">Reference proteome</keyword>
<dbReference type="Pfam" id="PF02518">
    <property type="entry name" value="HATPase_c"/>
    <property type="match status" value="1"/>
</dbReference>
<evidence type="ECO:0000256" key="4">
    <source>
        <dbReference type="ARBA" id="ARBA00022741"/>
    </source>
</evidence>
<evidence type="ECO:0000256" key="5">
    <source>
        <dbReference type="ARBA" id="ARBA00022777"/>
    </source>
</evidence>
<dbReference type="InterPro" id="IPR003594">
    <property type="entry name" value="HATPase_dom"/>
</dbReference>
<dbReference type="AlphaFoldDB" id="A0A7X0VWT1"/>
<comment type="catalytic activity">
    <reaction evidence="1">
        <text>ATP + protein L-histidine = ADP + protein N-phospho-L-histidine.</text>
        <dbReference type="EC" id="2.7.13.3"/>
    </reaction>
</comment>
<evidence type="ECO:0000313" key="11">
    <source>
        <dbReference type="Proteomes" id="UP000564644"/>
    </source>
</evidence>
<feature type="transmembrane region" description="Helical" evidence="8">
    <location>
        <begin position="295"/>
        <end position="314"/>
    </location>
</feature>
<keyword evidence="8" id="KW-0812">Transmembrane</keyword>
<evidence type="ECO:0000259" key="9">
    <source>
        <dbReference type="PROSITE" id="PS50109"/>
    </source>
</evidence>
<organism evidence="10 11">
    <name type="scientific">Cohnella zeiphila</name>
    <dbReference type="NCBI Taxonomy" id="2761120"/>
    <lineage>
        <taxon>Bacteria</taxon>
        <taxon>Bacillati</taxon>
        <taxon>Bacillota</taxon>
        <taxon>Bacilli</taxon>
        <taxon>Bacillales</taxon>
        <taxon>Paenibacillaceae</taxon>
        <taxon>Cohnella</taxon>
    </lineage>
</organism>
<keyword evidence="5 10" id="KW-0418">Kinase</keyword>
<evidence type="ECO:0000256" key="8">
    <source>
        <dbReference type="SAM" id="Phobius"/>
    </source>
</evidence>
<dbReference type="Gene3D" id="6.10.340.10">
    <property type="match status" value="1"/>
</dbReference>
<dbReference type="InterPro" id="IPR010559">
    <property type="entry name" value="Sig_transdc_His_kin_internal"/>
</dbReference>
<dbReference type="EC" id="2.7.13.3" evidence="2"/>
<dbReference type="GO" id="GO:0005524">
    <property type="term" value="F:ATP binding"/>
    <property type="evidence" value="ECO:0007669"/>
    <property type="project" value="UniProtKB-KW"/>
</dbReference>
<keyword evidence="7" id="KW-0902">Two-component regulatory system</keyword>
<dbReference type="Proteomes" id="UP000564644">
    <property type="component" value="Unassembled WGS sequence"/>
</dbReference>
<comment type="caution">
    <text evidence="10">The sequence shown here is derived from an EMBL/GenBank/DDBJ whole genome shotgun (WGS) entry which is preliminary data.</text>
</comment>
<reference evidence="10 11" key="1">
    <citation type="submission" date="2020-08" db="EMBL/GenBank/DDBJ databases">
        <title>Cohnella phylogeny.</title>
        <authorList>
            <person name="Dunlap C."/>
        </authorList>
    </citation>
    <scope>NUCLEOTIDE SEQUENCE [LARGE SCALE GENOMIC DNA]</scope>
    <source>
        <strain evidence="10 11">CBP 2801</strain>
    </source>
</reference>
<dbReference type="SMART" id="SM00387">
    <property type="entry name" value="HATPase_c"/>
    <property type="match status" value="1"/>
</dbReference>
<feature type="transmembrane region" description="Helical" evidence="8">
    <location>
        <begin position="12"/>
        <end position="36"/>
    </location>
</feature>
<dbReference type="GO" id="GO:0016020">
    <property type="term" value="C:membrane"/>
    <property type="evidence" value="ECO:0007669"/>
    <property type="project" value="InterPro"/>
</dbReference>
<proteinExistence type="predicted"/>
<dbReference type="GO" id="GO:0000155">
    <property type="term" value="F:phosphorelay sensor kinase activity"/>
    <property type="evidence" value="ECO:0007669"/>
    <property type="project" value="InterPro"/>
</dbReference>
<evidence type="ECO:0000256" key="3">
    <source>
        <dbReference type="ARBA" id="ARBA00022679"/>
    </source>
</evidence>
<dbReference type="Pfam" id="PF06580">
    <property type="entry name" value="His_kinase"/>
    <property type="match status" value="1"/>
</dbReference>
<evidence type="ECO:0000256" key="7">
    <source>
        <dbReference type="ARBA" id="ARBA00023012"/>
    </source>
</evidence>
<dbReference type="InterPro" id="IPR005467">
    <property type="entry name" value="His_kinase_dom"/>
</dbReference>
<dbReference type="PANTHER" id="PTHR34220:SF7">
    <property type="entry name" value="SENSOR HISTIDINE KINASE YPDA"/>
    <property type="match status" value="1"/>
</dbReference>
<dbReference type="EMBL" id="JACJVO010000025">
    <property type="protein sequence ID" value="MBB6733296.1"/>
    <property type="molecule type" value="Genomic_DNA"/>
</dbReference>
<evidence type="ECO:0000313" key="10">
    <source>
        <dbReference type="EMBL" id="MBB6733296.1"/>
    </source>
</evidence>